<evidence type="ECO:0000259" key="2">
    <source>
        <dbReference type="Pfam" id="PF13439"/>
    </source>
</evidence>
<proteinExistence type="predicted"/>
<dbReference type="RefSeq" id="WP_034719328.1">
    <property type="nucleotide sequence ID" value="NZ_FOIX01000004.1"/>
</dbReference>
<keyword evidence="5" id="KW-1185">Reference proteome</keyword>
<dbReference type="STRING" id="266748.HY04_09950"/>
<dbReference type="InterPro" id="IPR028098">
    <property type="entry name" value="Glyco_trans_4-like_N"/>
</dbReference>
<feature type="domain" description="Glycosyltransferase subfamily 4-like N-terminal" evidence="2">
    <location>
        <begin position="17"/>
        <end position="178"/>
    </location>
</feature>
<dbReference type="InterPro" id="IPR050194">
    <property type="entry name" value="Glycosyltransferase_grp1"/>
</dbReference>
<evidence type="ECO:0000313" key="6">
    <source>
        <dbReference type="Proteomes" id="UP000270036"/>
    </source>
</evidence>
<dbReference type="OrthoDB" id="9811239at2"/>
<dbReference type="EMBL" id="LR134441">
    <property type="protein sequence ID" value="VEH99511.1"/>
    <property type="molecule type" value="Genomic_DNA"/>
</dbReference>
<dbReference type="Gene3D" id="3.40.50.2000">
    <property type="entry name" value="Glycogen Phosphorylase B"/>
    <property type="match status" value="2"/>
</dbReference>
<dbReference type="Proteomes" id="UP000270036">
    <property type="component" value="Chromosome"/>
</dbReference>
<dbReference type="GO" id="GO:0103011">
    <property type="term" value="F:mannosylfructose-phosphate synthase activity"/>
    <property type="evidence" value="ECO:0007669"/>
    <property type="project" value="UniProtKB-EC"/>
</dbReference>
<dbReference type="EMBL" id="JPEP01000002">
    <property type="protein sequence ID" value="KEY18786.1"/>
    <property type="molecule type" value="Genomic_DNA"/>
</dbReference>
<gene>
    <name evidence="4" type="primary">mfpsA_2</name>
    <name evidence="3" type="ORF">HY04_09950</name>
    <name evidence="4" type="ORF">NCTC13489_01571</name>
</gene>
<dbReference type="SUPFAM" id="SSF53756">
    <property type="entry name" value="UDP-Glycosyltransferase/glycogen phosphorylase"/>
    <property type="match status" value="1"/>
</dbReference>
<evidence type="ECO:0000313" key="3">
    <source>
        <dbReference type="EMBL" id="KEY18786.1"/>
    </source>
</evidence>
<reference evidence="3 5" key="1">
    <citation type="submission" date="2014-07" db="EMBL/GenBank/DDBJ databases">
        <authorList>
            <person name="Pisani N.G."/>
            <person name="Newman J.D."/>
        </authorList>
    </citation>
    <scope>NUCLEOTIDE SEQUENCE [LARGE SCALE GENOMIC DNA]</scope>
    <source>
        <strain evidence="3 5">LMG 24720</strain>
    </source>
</reference>
<keyword evidence="4" id="KW-0808">Transferase</keyword>
<sequence>MKDPIRILHVVTQMGAGGIENMLMTIYRNIDRSKIQFDFLVQREEKGFFDDEILLLGGRVFKIMPLSISKLFAYRKQLNNFFVTHKEYKIVHSHISVWSYLILKSAKRNNIPARIAHSHETHDSIWDHKLYRVPLIYCLRQIINSPTTHRFACSTKAGEWLFGKNKDFAVVNNAIDTSLFSYDQKNAEQQKSSLNIYNSLVIGHVGNFSKPKNYPFILKVFSEILKKRVDAKLLLVGDYKNNLNVKEGIKALGIENAVIFTGLRSDVYNMYQVMDVFLFPSHNEGLGISLIEAQASGLKIFASDTIPNEVLLTNDLEFLPLTKTAEYWAARILFSIPYDRKDNIEKIKVKGYDIKENACKLEEFYLNLLNS</sequence>
<protein>
    <submittedName>
        <fullName evidence="4">Mannosylfructose-phosphate synthase</fullName>
        <ecNumber evidence="4">2.4.1.246</ecNumber>
    </submittedName>
</protein>
<dbReference type="Pfam" id="PF13439">
    <property type="entry name" value="Glyco_transf_4"/>
    <property type="match status" value="1"/>
</dbReference>
<name>A0A448NRF9_9FLAO</name>
<dbReference type="CDD" id="cd03812">
    <property type="entry name" value="GT4_CapH-like"/>
    <property type="match status" value="1"/>
</dbReference>
<accession>A0A448NRF9</accession>
<dbReference type="KEGG" id="cant:NCTC13489_01571"/>
<dbReference type="PANTHER" id="PTHR45947">
    <property type="entry name" value="SULFOQUINOVOSYL TRANSFERASE SQD2"/>
    <property type="match status" value="1"/>
</dbReference>
<dbReference type="Pfam" id="PF00534">
    <property type="entry name" value="Glycos_transf_1"/>
    <property type="match status" value="1"/>
</dbReference>
<organism evidence="4 6">
    <name type="scientific">Kaistella antarctica</name>
    <dbReference type="NCBI Taxonomy" id="266748"/>
    <lineage>
        <taxon>Bacteria</taxon>
        <taxon>Pseudomonadati</taxon>
        <taxon>Bacteroidota</taxon>
        <taxon>Flavobacteriia</taxon>
        <taxon>Flavobacteriales</taxon>
        <taxon>Weeksellaceae</taxon>
        <taxon>Chryseobacterium group</taxon>
        <taxon>Kaistella</taxon>
    </lineage>
</organism>
<evidence type="ECO:0000313" key="4">
    <source>
        <dbReference type="EMBL" id="VEH99511.1"/>
    </source>
</evidence>
<dbReference type="PANTHER" id="PTHR45947:SF3">
    <property type="entry name" value="SULFOQUINOVOSYL TRANSFERASE SQD2"/>
    <property type="match status" value="1"/>
</dbReference>
<dbReference type="EC" id="2.4.1.246" evidence="4"/>
<dbReference type="InterPro" id="IPR001296">
    <property type="entry name" value="Glyco_trans_1"/>
</dbReference>
<evidence type="ECO:0000259" key="1">
    <source>
        <dbReference type="Pfam" id="PF00534"/>
    </source>
</evidence>
<feature type="domain" description="Glycosyl transferase family 1" evidence="1">
    <location>
        <begin position="190"/>
        <end position="312"/>
    </location>
</feature>
<reference evidence="4 6" key="2">
    <citation type="submission" date="2018-12" db="EMBL/GenBank/DDBJ databases">
        <authorList>
            <consortium name="Pathogen Informatics"/>
        </authorList>
    </citation>
    <scope>NUCLEOTIDE SEQUENCE [LARGE SCALE GENOMIC DNA]</scope>
    <source>
        <strain evidence="4 6">NCTC13489</strain>
    </source>
</reference>
<keyword evidence="4" id="KW-0328">Glycosyltransferase</keyword>
<dbReference type="AlphaFoldDB" id="A0A448NRF9"/>
<evidence type="ECO:0000313" key="5">
    <source>
        <dbReference type="Proteomes" id="UP000028349"/>
    </source>
</evidence>
<dbReference type="Proteomes" id="UP000028349">
    <property type="component" value="Unassembled WGS sequence"/>
</dbReference>